<dbReference type="Proteomes" id="UP001500392">
    <property type="component" value="Unassembled WGS sequence"/>
</dbReference>
<evidence type="ECO:0000256" key="1">
    <source>
        <dbReference type="ARBA" id="ARBA00002901"/>
    </source>
</evidence>
<dbReference type="Pfam" id="PF03453">
    <property type="entry name" value="MoeA_N"/>
    <property type="match status" value="1"/>
</dbReference>
<keyword evidence="9" id="KW-1185">Reference proteome</keyword>
<keyword evidence="6" id="KW-0479">Metal-binding</keyword>
<accession>A0ABP7WY49</accession>
<keyword evidence="6" id="KW-0500">Molybdenum</keyword>
<evidence type="ECO:0000256" key="6">
    <source>
        <dbReference type="RuleBase" id="RU365090"/>
    </source>
</evidence>
<dbReference type="InterPro" id="IPR036688">
    <property type="entry name" value="MoeA_C_domain_IV_sf"/>
</dbReference>
<comment type="function">
    <text evidence="1 6">Catalyzes the insertion of molybdate into adenylated molybdopterin with the concomitant release of AMP.</text>
</comment>
<dbReference type="InterPro" id="IPR036425">
    <property type="entry name" value="MoaB/Mog-like_dom_sf"/>
</dbReference>
<dbReference type="EC" id="2.10.1.1" evidence="6"/>
<evidence type="ECO:0000313" key="9">
    <source>
        <dbReference type="Proteomes" id="UP001500392"/>
    </source>
</evidence>
<dbReference type="Gene3D" id="2.170.190.11">
    <property type="entry name" value="Molybdopterin biosynthesis moea protein, domain 3"/>
    <property type="match status" value="1"/>
</dbReference>
<evidence type="ECO:0000256" key="3">
    <source>
        <dbReference type="ARBA" id="ARBA00010763"/>
    </source>
</evidence>
<dbReference type="SMART" id="SM00852">
    <property type="entry name" value="MoCF_biosynth"/>
    <property type="match status" value="1"/>
</dbReference>
<evidence type="ECO:0000256" key="2">
    <source>
        <dbReference type="ARBA" id="ARBA00005046"/>
    </source>
</evidence>
<comment type="caution">
    <text evidence="8">The sequence shown here is derived from an EMBL/GenBank/DDBJ whole genome shotgun (WGS) entry which is preliminary data.</text>
</comment>
<evidence type="ECO:0000259" key="7">
    <source>
        <dbReference type="SMART" id="SM00852"/>
    </source>
</evidence>
<dbReference type="SUPFAM" id="SSF63882">
    <property type="entry name" value="MoeA N-terminal region -like"/>
    <property type="match status" value="1"/>
</dbReference>
<evidence type="ECO:0000313" key="8">
    <source>
        <dbReference type="EMBL" id="GAA4099755.1"/>
    </source>
</evidence>
<dbReference type="Gene3D" id="3.40.980.10">
    <property type="entry name" value="MoaB/Mog-like domain"/>
    <property type="match status" value="1"/>
</dbReference>
<dbReference type="RefSeq" id="WP_344936743.1">
    <property type="nucleotide sequence ID" value="NZ_BAABDM010000005.1"/>
</dbReference>
<proteinExistence type="inferred from homology"/>
<dbReference type="CDD" id="cd00887">
    <property type="entry name" value="MoeA"/>
    <property type="match status" value="1"/>
</dbReference>
<comment type="catalytic activity">
    <reaction evidence="5">
        <text>adenylyl-molybdopterin + molybdate = Mo-molybdopterin + AMP + H(+)</text>
        <dbReference type="Rhea" id="RHEA:35047"/>
        <dbReference type="ChEBI" id="CHEBI:15378"/>
        <dbReference type="ChEBI" id="CHEBI:36264"/>
        <dbReference type="ChEBI" id="CHEBI:62727"/>
        <dbReference type="ChEBI" id="CHEBI:71302"/>
        <dbReference type="ChEBI" id="CHEBI:456215"/>
        <dbReference type="EC" id="2.10.1.1"/>
    </reaction>
</comment>
<reference evidence="9" key="1">
    <citation type="journal article" date="2019" name="Int. J. Syst. Evol. Microbiol.">
        <title>The Global Catalogue of Microorganisms (GCM) 10K type strain sequencing project: providing services to taxonomists for standard genome sequencing and annotation.</title>
        <authorList>
            <consortium name="The Broad Institute Genomics Platform"/>
            <consortium name="The Broad Institute Genome Sequencing Center for Infectious Disease"/>
            <person name="Wu L."/>
            <person name="Ma J."/>
        </authorList>
    </citation>
    <scope>NUCLEOTIDE SEQUENCE [LARGE SCALE GENOMIC DNA]</scope>
    <source>
        <strain evidence="9">JCM 17304</strain>
    </source>
</reference>
<dbReference type="SUPFAM" id="SSF53218">
    <property type="entry name" value="Molybdenum cofactor biosynthesis proteins"/>
    <property type="match status" value="1"/>
</dbReference>
<dbReference type="Pfam" id="PF00994">
    <property type="entry name" value="MoCF_biosynth"/>
    <property type="match status" value="1"/>
</dbReference>
<comment type="cofactor">
    <cofactor evidence="6">
        <name>Mg(2+)</name>
        <dbReference type="ChEBI" id="CHEBI:18420"/>
    </cofactor>
</comment>
<dbReference type="Pfam" id="PF03454">
    <property type="entry name" value="MoeA_C"/>
    <property type="match status" value="1"/>
</dbReference>
<dbReference type="PANTHER" id="PTHR10192:SF5">
    <property type="entry name" value="GEPHYRIN"/>
    <property type="match status" value="1"/>
</dbReference>
<evidence type="ECO:0000256" key="5">
    <source>
        <dbReference type="ARBA" id="ARBA00047317"/>
    </source>
</evidence>
<dbReference type="InterPro" id="IPR038987">
    <property type="entry name" value="MoeA-like"/>
</dbReference>
<keyword evidence="6" id="KW-0808">Transferase</keyword>
<dbReference type="Gene3D" id="2.40.340.10">
    <property type="entry name" value="MoeA, C-terminal, domain IV"/>
    <property type="match status" value="1"/>
</dbReference>
<gene>
    <name evidence="8" type="ORF">GCM10022414_26280</name>
</gene>
<dbReference type="PANTHER" id="PTHR10192">
    <property type="entry name" value="MOLYBDOPTERIN BIOSYNTHESIS PROTEIN"/>
    <property type="match status" value="1"/>
</dbReference>
<comment type="pathway">
    <text evidence="2 6">Cofactor biosynthesis; molybdopterin biosynthesis.</text>
</comment>
<dbReference type="InterPro" id="IPR036135">
    <property type="entry name" value="MoeA_linker/N_sf"/>
</dbReference>
<dbReference type="InterPro" id="IPR005110">
    <property type="entry name" value="MoeA_linker/N"/>
</dbReference>
<organism evidence="8 9">
    <name type="scientific">Zhongshania borealis</name>
    <dbReference type="NCBI Taxonomy" id="889488"/>
    <lineage>
        <taxon>Bacteria</taxon>
        <taxon>Pseudomonadati</taxon>
        <taxon>Pseudomonadota</taxon>
        <taxon>Gammaproteobacteria</taxon>
        <taxon>Cellvibrionales</taxon>
        <taxon>Spongiibacteraceae</taxon>
        <taxon>Zhongshania</taxon>
    </lineage>
</organism>
<name>A0ABP7WY49_9GAMM</name>
<keyword evidence="6" id="KW-0460">Magnesium</keyword>
<comment type="similarity">
    <text evidence="3 6">Belongs to the MoeA family.</text>
</comment>
<dbReference type="EMBL" id="BAABDM010000005">
    <property type="protein sequence ID" value="GAA4099755.1"/>
    <property type="molecule type" value="Genomic_DNA"/>
</dbReference>
<sequence length="399" mass="41728">MALRTVDDALHQLLADVPLWGVESRDLAHAQGAILAADVYAEMDVPPSDNSAMDGYALCLADLATGNALPVSQRIPAGATGAALQAGTAARIFTGASIPAGADTVVAQEDCELDGDMLLVKAAPRLAQHIRPRGQDIARGQLILAKGCRLQPADLGLLASLGVASVVVARRLRVALMSTGDELREPGEILAAGQIYNSNRPMLAALLQALGADVVDLGIVADTPLATKDALQKAAASADMVISSGGVSVGEEDHVKAQVEALGSLDLWKLAIKPGKPLAYGRVADVPFFGLPGNPVSGFVTFCLLVRPYILKMLGVVDPRPPVWKALASFDWPRAGTRQEYLRARVTSSEIGMGVEIHPQQSSGALSSVSWCNALAIIPIGKTLSRGDSVDVIFLRDLC</sequence>
<dbReference type="NCBIfam" id="TIGR00177">
    <property type="entry name" value="molyb_syn"/>
    <property type="match status" value="1"/>
</dbReference>
<feature type="domain" description="MoaB/Mog" evidence="7">
    <location>
        <begin position="175"/>
        <end position="312"/>
    </location>
</feature>
<protein>
    <recommendedName>
        <fullName evidence="6">Molybdopterin molybdenumtransferase</fullName>
        <ecNumber evidence="6">2.10.1.1</ecNumber>
    </recommendedName>
</protein>
<evidence type="ECO:0000256" key="4">
    <source>
        <dbReference type="ARBA" id="ARBA00023150"/>
    </source>
</evidence>
<dbReference type="Gene3D" id="3.90.105.10">
    <property type="entry name" value="Molybdopterin biosynthesis moea protein, domain 2"/>
    <property type="match status" value="1"/>
</dbReference>
<dbReference type="InterPro" id="IPR005111">
    <property type="entry name" value="MoeA_C_domain_IV"/>
</dbReference>
<dbReference type="SUPFAM" id="SSF63867">
    <property type="entry name" value="MoeA C-terminal domain-like"/>
    <property type="match status" value="1"/>
</dbReference>
<dbReference type="InterPro" id="IPR001453">
    <property type="entry name" value="MoaB/Mog_dom"/>
</dbReference>
<dbReference type="NCBIfam" id="NF045515">
    <property type="entry name" value="Glp_gephyrin"/>
    <property type="match status" value="1"/>
</dbReference>
<keyword evidence="4 6" id="KW-0501">Molybdenum cofactor biosynthesis</keyword>